<dbReference type="InterPro" id="IPR000719">
    <property type="entry name" value="Prot_kinase_dom"/>
</dbReference>
<dbReference type="Proteomes" id="UP000807115">
    <property type="component" value="Chromosome 9"/>
</dbReference>
<feature type="domain" description="Protein kinase" evidence="1">
    <location>
        <begin position="1"/>
        <end position="192"/>
    </location>
</feature>
<reference evidence="2" key="2">
    <citation type="submission" date="2020-10" db="EMBL/GenBank/DDBJ databases">
        <authorList>
            <person name="Cooper E.A."/>
            <person name="Brenton Z.W."/>
            <person name="Flinn B.S."/>
            <person name="Jenkins J."/>
            <person name="Shu S."/>
            <person name="Flowers D."/>
            <person name="Luo F."/>
            <person name="Wang Y."/>
            <person name="Xia P."/>
            <person name="Barry K."/>
            <person name="Daum C."/>
            <person name="Lipzen A."/>
            <person name="Yoshinaga Y."/>
            <person name="Schmutz J."/>
            <person name="Saski C."/>
            <person name="Vermerris W."/>
            <person name="Kresovich S."/>
        </authorList>
    </citation>
    <scope>NUCLEOTIDE SEQUENCE</scope>
</reference>
<dbReference type="InterPro" id="IPR008271">
    <property type="entry name" value="Ser/Thr_kinase_AS"/>
</dbReference>
<dbReference type="PROSITE" id="PS50011">
    <property type="entry name" value="PROTEIN_KINASE_DOM"/>
    <property type="match status" value="1"/>
</dbReference>
<sequence length="192" mass="19331">MALVLGRVGGGCRLHLRSPHVVAYLGDDGATGAMRNLHMELVSGSSAAEATAVAHGGLGARGVLQSVAAALRYLLEEAGVVHGDVKGLNVLLGGRRDAQGQGYGGAKLADFGVARLVSDDTATTPRGPPAWMAPEVARGGVATPASDIWALGCTALELLTGNRPWSELGGASEIGELLLLIGFSGGAKARTG</sequence>
<dbReference type="Pfam" id="PF00069">
    <property type="entry name" value="Pkinase"/>
    <property type="match status" value="1"/>
</dbReference>
<gene>
    <name evidence="2" type="ORF">BDA96_09G010500</name>
</gene>
<protein>
    <recommendedName>
        <fullName evidence="1">Protein kinase domain-containing protein</fullName>
    </recommendedName>
</protein>
<dbReference type="PROSITE" id="PS00108">
    <property type="entry name" value="PROTEIN_KINASE_ST"/>
    <property type="match status" value="1"/>
</dbReference>
<reference evidence="2" key="1">
    <citation type="journal article" date="2019" name="BMC Genomics">
        <title>A new reference genome for Sorghum bicolor reveals high levels of sequence similarity between sweet and grain genotypes: implications for the genetics of sugar metabolism.</title>
        <authorList>
            <person name="Cooper E.A."/>
            <person name="Brenton Z.W."/>
            <person name="Flinn B.S."/>
            <person name="Jenkins J."/>
            <person name="Shu S."/>
            <person name="Flowers D."/>
            <person name="Luo F."/>
            <person name="Wang Y."/>
            <person name="Xia P."/>
            <person name="Barry K."/>
            <person name="Daum C."/>
            <person name="Lipzen A."/>
            <person name="Yoshinaga Y."/>
            <person name="Schmutz J."/>
            <person name="Saski C."/>
            <person name="Vermerris W."/>
            <person name="Kresovich S."/>
        </authorList>
    </citation>
    <scope>NUCLEOTIDE SEQUENCE</scope>
</reference>
<organism evidence="2 3">
    <name type="scientific">Sorghum bicolor</name>
    <name type="common">Sorghum</name>
    <name type="synonym">Sorghum vulgare</name>
    <dbReference type="NCBI Taxonomy" id="4558"/>
    <lineage>
        <taxon>Eukaryota</taxon>
        <taxon>Viridiplantae</taxon>
        <taxon>Streptophyta</taxon>
        <taxon>Embryophyta</taxon>
        <taxon>Tracheophyta</taxon>
        <taxon>Spermatophyta</taxon>
        <taxon>Magnoliopsida</taxon>
        <taxon>Liliopsida</taxon>
        <taxon>Poales</taxon>
        <taxon>Poaceae</taxon>
        <taxon>PACMAD clade</taxon>
        <taxon>Panicoideae</taxon>
        <taxon>Andropogonodae</taxon>
        <taxon>Andropogoneae</taxon>
        <taxon>Sorghinae</taxon>
        <taxon>Sorghum</taxon>
    </lineage>
</organism>
<evidence type="ECO:0000259" key="1">
    <source>
        <dbReference type="PROSITE" id="PS50011"/>
    </source>
</evidence>
<evidence type="ECO:0000313" key="3">
    <source>
        <dbReference type="Proteomes" id="UP000807115"/>
    </source>
</evidence>
<dbReference type="InterPro" id="IPR052751">
    <property type="entry name" value="Plant_MAPKKK"/>
</dbReference>
<dbReference type="OrthoDB" id="275301at2759"/>
<comment type="caution">
    <text evidence="2">The sequence shown here is derived from an EMBL/GenBank/DDBJ whole genome shotgun (WGS) entry which is preliminary data.</text>
</comment>
<dbReference type="PANTHER" id="PTHR48011">
    <property type="entry name" value="CCR4-NOT TRANSCRIPTIONAL COMPLEX SUBUNIT CAF120-RELATED"/>
    <property type="match status" value="1"/>
</dbReference>
<dbReference type="EMBL" id="CM027688">
    <property type="protein sequence ID" value="KAG0516526.1"/>
    <property type="molecule type" value="Genomic_DNA"/>
</dbReference>
<dbReference type="AlphaFoldDB" id="A0A921Q7N1"/>
<dbReference type="PANTHER" id="PTHR48011:SF7">
    <property type="entry name" value="F10K1.14 PROTEIN"/>
    <property type="match status" value="1"/>
</dbReference>
<dbReference type="Gene3D" id="1.10.510.10">
    <property type="entry name" value="Transferase(Phosphotransferase) domain 1"/>
    <property type="match status" value="1"/>
</dbReference>
<dbReference type="InterPro" id="IPR011009">
    <property type="entry name" value="Kinase-like_dom_sf"/>
</dbReference>
<name>A0A921Q7N1_SORBI</name>
<dbReference type="GO" id="GO:0004672">
    <property type="term" value="F:protein kinase activity"/>
    <property type="evidence" value="ECO:0007669"/>
    <property type="project" value="InterPro"/>
</dbReference>
<dbReference type="GO" id="GO:0005524">
    <property type="term" value="F:ATP binding"/>
    <property type="evidence" value="ECO:0007669"/>
    <property type="project" value="InterPro"/>
</dbReference>
<dbReference type="SMART" id="SM00220">
    <property type="entry name" value="S_TKc"/>
    <property type="match status" value="1"/>
</dbReference>
<evidence type="ECO:0000313" key="2">
    <source>
        <dbReference type="EMBL" id="KAG0516526.1"/>
    </source>
</evidence>
<accession>A0A921Q7N1</accession>
<proteinExistence type="predicted"/>
<dbReference type="SUPFAM" id="SSF56112">
    <property type="entry name" value="Protein kinase-like (PK-like)"/>
    <property type="match status" value="1"/>
</dbReference>